<proteinExistence type="predicted"/>
<reference evidence="1" key="1">
    <citation type="submission" date="2021-01" db="EMBL/GenBank/DDBJ databases">
        <authorList>
            <person name="Corre E."/>
            <person name="Pelletier E."/>
            <person name="Niang G."/>
            <person name="Scheremetjew M."/>
            <person name="Finn R."/>
            <person name="Kale V."/>
            <person name="Holt S."/>
            <person name="Cochrane G."/>
            <person name="Meng A."/>
            <person name="Brown T."/>
            <person name="Cohen L."/>
        </authorList>
    </citation>
    <scope>NUCLEOTIDE SEQUENCE</scope>
    <source>
        <strain evidence="1">PLY429</strain>
    </source>
</reference>
<gene>
    <name evidence="1" type="ORF">TCHU04912_LOCUS16289</name>
</gene>
<accession>A0A7S1T0W6</accession>
<name>A0A7S1T0W6_9CHLO</name>
<dbReference type="AlphaFoldDB" id="A0A7S1T0W6"/>
<organism evidence="1">
    <name type="scientific">Tetraselmis chuii</name>
    <dbReference type="NCBI Taxonomy" id="63592"/>
    <lineage>
        <taxon>Eukaryota</taxon>
        <taxon>Viridiplantae</taxon>
        <taxon>Chlorophyta</taxon>
        <taxon>core chlorophytes</taxon>
        <taxon>Chlorodendrophyceae</taxon>
        <taxon>Chlorodendrales</taxon>
        <taxon>Chlorodendraceae</taxon>
        <taxon>Tetraselmis</taxon>
    </lineage>
</organism>
<sequence length="305" mass="34252">MTGPSRSAAGCHCYRYLWARQSLHLHSALQLPSSAKRMGITNRAVFKQVRALAEEDLWNNMVEGYGVPRASEVVKQEYSKKRRTRGRGRKSVIDKIGDRATCRFCVQATLCKFCKRRSRDMAGPVKADTLSLCLGLKVSAEKLFQTNVSRRGDQSFLATDCCKAELAEKGFCLLEGFKVTTNEDRVVIKSEKDAIDDDRLVTPALETGDVKHAPDTVDKFHVKHEVKKEEVFKECGAEIMQMEGDAWYKIVEPTKKEEGVCDESKPFVPSHPYLGDNHDDPPRRIIVAGLASDEHFPGSCRVFLP</sequence>
<dbReference type="EMBL" id="HBGG01031201">
    <property type="protein sequence ID" value="CAD9214050.1"/>
    <property type="molecule type" value="Transcribed_RNA"/>
</dbReference>
<protein>
    <submittedName>
        <fullName evidence="1">Uncharacterized protein</fullName>
    </submittedName>
</protein>
<evidence type="ECO:0000313" key="1">
    <source>
        <dbReference type="EMBL" id="CAD9214050.1"/>
    </source>
</evidence>